<dbReference type="EMBL" id="GEBQ01021788">
    <property type="protein sequence ID" value="JAT18189.1"/>
    <property type="molecule type" value="Transcribed_RNA"/>
</dbReference>
<protein>
    <recommendedName>
        <fullName evidence="1">Integrase catalytic domain-containing protein</fullName>
    </recommendedName>
</protein>
<dbReference type="AlphaFoldDB" id="A0A1B6L3A3"/>
<accession>A0A1B6L3A3</accession>
<dbReference type="PANTHER" id="PTHR37984:SF5">
    <property type="entry name" value="PROTEIN NYNRIN-LIKE"/>
    <property type="match status" value="1"/>
</dbReference>
<dbReference type="InterPro" id="IPR012337">
    <property type="entry name" value="RNaseH-like_sf"/>
</dbReference>
<sequence>MLLVIVNGYSKWVEVKVINSMTASATIAILDELFATYGIPVTVVSDKGTNFTSLEFKTFLQTVGVKFHKLTAPYHPATNNHAERYVKTIKDKLKTMAITRGLLQTNLNEFLQQYRKAPHSSTGQPPAQLFLGRSLRTCLDLLKPENLYTKITEKQQETFNPTFSEFHSMQLVFFLSGNLQMDKWIPGTITHSVLENYIMKLSIKEDHSNGTSTNHWSCHLRAL</sequence>
<reference evidence="2" key="1">
    <citation type="submission" date="2015-11" db="EMBL/GenBank/DDBJ databases">
        <title>De novo transcriptome assembly of four potential Pierce s Disease insect vectors from Arizona vineyards.</title>
        <authorList>
            <person name="Tassone E.E."/>
        </authorList>
    </citation>
    <scope>NUCLEOTIDE SEQUENCE</scope>
</reference>
<gene>
    <name evidence="3" type="ORF">g.13637</name>
    <name evidence="2" type="ORF">g.13643</name>
</gene>
<dbReference type="PROSITE" id="PS50994">
    <property type="entry name" value="INTEGRASE"/>
    <property type="match status" value="1"/>
</dbReference>
<evidence type="ECO:0000313" key="2">
    <source>
        <dbReference type="EMBL" id="JAT18189.1"/>
    </source>
</evidence>
<dbReference type="InterPro" id="IPR036397">
    <property type="entry name" value="RNaseH_sf"/>
</dbReference>
<name>A0A1B6L3A3_9HEMI</name>
<dbReference type="Gene3D" id="3.30.420.10">
    <property type="entry name" value="Ribonuclease H-like superfamily/Ribonuclease H"/>
    <property type="match status" value="1"/>
</dbReference>
<evidence type="ECO:0000259" key="1">
    <source>
        <dbReference type="PROSITE" id="PS50994"/>
    </source>
</evidence>
<evidence type="ECO:0000313" key="3">
    <source>
        <dbReference type="EMBL" id="JAT37086.1"/>
    </source>
</evidence>
<dbReference type="PANTHER" id="PTHR37984">
    <property type="entry name" value="PROTEIN CBG26694"/>
    <property type="match status" value="1"/>
</dbReference>
<dbReference type="GO" id="GO:0015074">
    <property type="term" value="P:DNA integration"/>
    <property type="evidence" value="ECO:0007669"/>
    <property type="project" value="InterPro"/>
</dbReference>
<dbReference type="InterPro" id="IPR001584">
    <property type="entry name" value="Integrase_cat-core"/>
</dbReference>
<dbReference type="Pfam" id="PF00665">
    <property type="entry name" value="rve"/>
    <property type="match status" value="1"/>
</dbReference>
<proteinExistence type="predicted"/>
<dbReference type="GO" id="GO:0003676">
    <property type="term" value="F:nucleic acid binding"/>
    <property type="evidence" value="ECO:0007669"/>
    <property type="project" value="InterPro"/>
</dbReference>
<dbReference type="InterPro" id="IPR050951">
    <property type="entry name" value="Retrovirus_Pol_polyprotein"/>
</dbReference>
<organism evidence="2">
    <name type="scientific">Graphocephala atropunctata</name>
    <dbReference type="NCBI Taxonomy" id="36148"/>
    <lineage>
        <taxon>Eukaryota</taxon>
        <taxon>Metazoa</taxon>
        <taxon>Ecdysozoa</taxon>
        <taxon>Arthropoda</taxon>
        <taxon>Hexapoda</taxon>
        <taxon>Insecta</taxon>
        <taxon>Pterygota</taxon>
        <taxon>Neoptera</taxon>
        <taxon>Paraneoptera</taxon>
        <taxon>Hemiptera</taxon>
        <taxon>Auchenorrhyncha</taxon>
        <taxon>Membracoidea</taxon>
        <taxon>Cicadellidae</taxon>
        <taxon>Cicadellinae</taxon>
        <taxon>Cicadellini</taxon>
        <taxon>Graphocephala</taxon>
    </lineage>
</organism>
<feature type="domain" description="Integrase catalytic" evidence="1">
    <location>
        <begin position="1"/>
        <end position="134"/>
    </location>
</feature>
<dbReference type="EMBL" id="GEBQ01002891">
    <property type="protein sequence ID" value="JAT37086.1"/>
    <property type="molecule type" value="Transcribed_RNA"/>
</dbReference>
<dbReference type="SUPFAM" id="SSF53098">
    <property type="entry name" value="Ribonuclease H-like"/>
    <property type="match status" value="1"/>
</dbReference>